<dbReference type="GO" id="GO:0005634">
    <property type="term" value="C:nucleus"/>
    <property type="evidence" value="ECO:0007669"/>
    <property type="project" value="UniProtKB-SubCell"/>
</dbReference>
<organism evidence="18 19">
    <name type="scientific">Penicillium arizonense</name>
    <dbReference type="NCBI Taxonomy" id="1835702"/>
    <lineage>
        <taxon>Eukaryota</taxon>
        <taxon>Fungi</taxon>
        <taxon>Dikarya</taxon>
        <taxon>Ascomycota</taxon>
        <taxon>Pezizomycotina</taxon>
        <taxon>Eurotiomycetes</taxon>
        <taxon>Eurotiomycetidae</taxon>
        <taxon>Eurotiales</taxon>
        <taxon>Aspergillaceae</taxon>
        <taxon>Penicillium</taxon>
    </lineage>
</organism>
<dbReference type="InterPro" id="IPR036291">
    <property type="entry name" value="NAD(P)-bd_dom_sf"/>
</dbReference>
<dbReference type="Gene3D" id="4.10.240.10">
    <property type="entry name" value="Zn(2)-C6 fungal-type DNA-binding domain"/>
    <property type="match status" value="1"/>
</dbReference>
<dbReference type="InterPro" id="IPR007219">
    <property type="entry name" value="XnlR_reg_dom"/>
</dbReference>
<dbReference type="PROSITE" id="PS50048">
    <property type="entry name" value="ZN2_CY6_FUNGAL_2"/>
    <property type="match status" value="1"/>
</dbReference>
<evidence type="ECO:0000256" key="4">
    <source>
        <dbReference type="ARBA" id="ARBA00012054"/>
    </source>
</evidence>
<keyword evidence="5" id="KW-0808">Transferase</keyword>
<dbReference type="Gene3D" id="3.40.50.300">
    <property type="entry name" value="P-loop containing nucleotide triphosphate hydrolases"/>
    <property type="match status" value="1"/>
</dbReference>
<keyword evidence="6" id="KW-0479">Metal-binding</keyword>
<dbReference type="Pfam" id="PF13671">
    <property type="entry name" value="AAA_33"/>
    <property type="match status" value="1"/>
</dbReference>
<dbReference type="GO" id="GO:0045944">
    <property type="term" value="P:positive regulation of transcription by RNA polymerase II"/>
    <property type="evidence" value="ECO:0007669"/>
    <property type="project" value="TreeGrafter"/>
</dbReference>
<comment type="pathway">
    <text evidence="2">Carbohydrate acid metabolism; D-gluconate degradation.</text>
</comment>
<dbReference type="OrthoDB" id="2579025at2759"/>
<evidence type="ECO:0000256" key="9">
    <source>
        <dbReference type="ARBA" id="ARBA00022840"/>
    </source>
</evidence>
<dbReference type="PROSITE" id="PS50152">
    <property type="entry name" value="25A_SYNTH_3"/>
    <property type="match status" value="1"/>
</dbReference>
<keyword evidence="7" id="KW-0547">Nucleotide-binding</keyword>
<keyword evidence="9" id="KW-0067">ATP-binding</keyword>
<evidence type="ECO:0000256" key="14">
    <source>
        <dbReference type="ARBA" id="ARBA00029835"/>
    </source>
</evidence>
<keyword evidence="11" id="KW-0238">DNA-binding</keyword>
<dbReference type="PROSITE" id="PS00463">
    <property type="entry name" value="ZN2_CY6_FUNGAL_1"/>
    <property type="match status" value="1"/>
</dbReference>
<dbReference type="UniPathway" id="UPA00792"/>
<evidence type="ECO:0000256" key="11">
    <source>
        <dbReference type="ARBA" id="ARBA00023125"/>
    </source>
</evidence>
<dbReference type="CDD" id="cd02021">
    <property type="entry name" value="GntK"/>
    <property type="match status" value="1"/>
</dbReference>
<dbReference type="SMART" id="SM00066">
    <property type="entry name" value="GAL4"/>
    <property type="match status" value="1"/>
</dbReference>
<comment type="subcellular location">
    <subcellularLocation>
        <location evidence="1">Nucleus</location>
    </subcellularLocation>
</comment>
<dbReference type="CDD" id="cd12148">
    <property type="entry name" value="fungal_TF_MHR"/>
    <property type="match status" value="1"/>
</dbReference>
<evidence type="ECO:0000256" key="15">
    <source>
        <dbReference type="ARBA" id="ARBA00048090"/>
    </source>
</evidence>
<comment type="catalytic activity">
    <reaction evidence="15">
        <text>D-gluconate + ATP = 6-phospho-D-gluconate + ADP + H(+)</text>
        <dbReference type="Rhea" id="RHEA:19433"/>
        <dbReference type="ChEBI" id="CHEBI:15378"/>
        <dbReference type="ChEBI" id="CHEBI:18391"/>
        <dbReference type="ChEBI" id="CHEBI:30616"/>
        <dbReference type="ChEBI" id="CHEBI:58759"/>
        <dbReference type="ChEBI" id="CHEBI:456216"/>
        <dbReference type="EC" id="2.7.1.12"/>
    </reaction>
</comment>
<evidence type="ECO:0000256" key="16">
    <source>
        <dbReference type="SAM" id="MobiDB-lite"/>
    </source>
</evidence>
<gene>
    <name evidence="18" type="ORF">PENARI_c010G05447</name>
</gene>
<feature type="region of interest" description="Disordered" evidence="16">
    <location>
        <begin position="54"/>
        <end position="133"/>
    </location>
</feature>
<keyword evidence="12" id="KW-0804">Transcription</keyword>
<evidence type="ECO:0000256" key="3">
    <source>
        <dbReference type="ARBA" id="ARBA00008420"/>
    </source>
</evidence>
<feature type="domain" description="Zn(2)-C6 fungal-type" evidence="17">
    <location>
        <begin position="14"/>
        <end position="43"/>
    </location>
</feature>
<dbReference type="InterPro" id="IPR013120">
    <property type="entry name" value="FAR_NAD-bd"/>
</dbReference>
<dbReference type="GO" id="GO:0043565">
    <property type="term" value="F:sequence-specific DNA binding"/>
    <property type="evidence" value="ECO:0007669"/>
    <property type="project" value="TreeGrafter"/>
</dbReference>
<protein>
    <recommendedName>
        <fullName evidence="4">gluconokinase</fullName>
        <ecNumber evidence="4">2.7.1.12</ecNumber>
    </recommendedName>
    <alternativeName>
        <fullName evidence="14">Gluconate kinase</fullName>
    </alternativeName>
</protein>
<dbReference type="GO" id="GO:0005524">
    <property type="term" value="F:ATP binding"/>
    <property type="evidence" value="ECO:0007669"/>
    <property type="project" value="UniProtKB-KW"/>
</dbReference>
<dbReference type="GO" id="GO:0005975">
    <property type="term" value="P:carbohydrate metabolic process"/>
    <property type="evidence" value="ECO:0007669"/>
    <property type="project" value="InterPro"/>
</dbReference>
<dbReference type="NCBIfam" id="TIGR01313">
    <property type="entry name" value="therm_gnt_kin"/>
    <property type="match status" value="1"/>
</dbReference>
<dbReference type="SMART" id="SM00906">
    <property type="entry name" value="Fungal_trans"/>
    <property type="match status" value="1"/>
</dbReference>
<dbReference type="GO" id="GO:0000981">
    <property type="term" value="F:DNA-binding transcription factor activity, RNA polymerase II-specific"/>
    <property type="evidence" value="ECO:0007669"/>
    <property type="project" value="InterPro"/>
</dbReference>
<dbReference type="EC" id="2.7.1.12" evidence="4"/>
<dbReference type="AlphaFoldDB" id="A0A1F5LHD3"/>
<dbReference type="InterPro" id="IPR027417">
    <property type="entry name" value="P-loop_NTPase"/>
</dbReference>
<comment type="caution">
    <text evidence="18">The sequence shown here is derived from an EMBL/GenBank/DDBJ whole genome shotgun (WGS) entry which is preliminary data.</text>
</comment>
<dbReference type="GO" id="GO:0006351">
    <property type="term" value="P:DNA-templated transcription"/>
    <property type="evidence" value="ECO:0007669"/>
    <property type="project" value="InterPro"/>
</dbReference>
<dbReference type="PANTHER" id="PTHR47540">
    <property type="entry name" value="THIAMINE REPRESSIBLE GENES REGULATORY PROTEIN THI5"/>
    <property type="match status" value="1"/>
</dbReference>
<evidence type="ECO:0000313" key="19">
    <source>
        <dbReference type="Proteomes" id="UP000177622"/>
    </source>
</evidence>
<dbReference type="RefSeq" id="XP_022488058.1">
    <property type="nucleotide sequence ID" value="XM_022632252.1"/>
</dbReference>
<evidence type="ECO:0000259" key="17">
    <source>
        <dbReference type="PROSITE" id="PS50048"/>
    </source>
</evidence>
<dbReference type="PANTHER" id="PTHR47540:SF3">
    <property type="entry name" value="ZN(II)2CYS6 TRANSCRIPTION FACTOR (EUROFUNG)"/>
    <property type="match status" value="1"/>
</dbReference>
<dbReference type="Proteomes" id="UP000177622">
    <property type="component" value="Unassembled WGS sequence"/>
</dbReference>
<evidence type="ECO:0000256" key="1">
    <source>
        <dbReference type="ARBA" id="ARBA00004123"/>
    </source>
</evidence>
<keyword evidence="13" id="KW-0539">Nucleus</keyword>
<evidence type="ECO:0000256" key="12">
    <source>
        <dbReference type="ARBA" id="ARBA00023163"/>
    </source>
</evidence>
<dbReference type="GeneID" id="34576986"/>
<dbReference type="GO" id="GO:0008270">
    <property type="term" value="F:zinc ion binding"/>
    <property type="evidence" value="ECO:0007669"/>
    <property type="project" value="InterPro"/>
</dbReference>
<evidence type="ECO:0000313" key="18">
    <source>
        <dbReference type="EMBL" id="OGE52618.1"/>
    </source>
</evidence>
<keyword evidence="8" id="KW-0418">Kinase</keyword>
<evidence type="ECO:0000256" key="10">
    <source>
        <dbReference type="ARBA" id="ARBA00023015"/>
    </source>
</evidence>
<dbReference type="Pfam" id="PF00172">
    <property type="entry name" value="Zn_clus"/>
    <property type="match status" value="1"/>
</dbReference>
<dbReference type="Gene3D" id="3.40.50.720">
    <property type="entry name" value="NAD(P)-binding Rossmann-like Domain"/>
    <property type="match status" value="1"/>
</dbReference>
<feature type="compositionally biased region" description="Polar residues" evidence="16">
    <location>
        <begin position="66"/>
        <end position="95"/>
    </location>
</feature>
<evidence type="ECO:0000256" key="6">
    <source>
        <dbReference type="ARBA" id="ARBA00022723"/>
    </source>
</evidence>
<keyword evidence="10" id="KW-0805">Transcription regulation</keyword>
<dbReference type="InterPro" id="IPR036864">
    <property type="entry name" value="Zn2-C6_fun-type_DNA-bd_sf"/>
</dbReference>
<dbReference type="InterPro" id="IPR051711">
    <property type="entry name" value="Stress_Response_Reg"/>
</dbReference>
<comment type="similarity">
    <text evidence="3">Belongs to the gluconokinase GntK/GntV family.</text>
</comment>
<dbReference type="SUPFAM" id="SSF52540">
    <property type="entry name" value="P-loop containing nucleoside triphosphate hydrolases"/>
    <property type="match status" value="1"/>
</dbReference>
<dbReference type="CDD" id="cd00067">
    <property type="entry name" value="GAL4"/>
    <property type="match status" value="1"/>
</dbReference>
<reference evidence="18 19" key="1">
    <citation type="journal article" date="2016" name="Sci. Rep.">
        <title>Penicillium arizonense, a new, genome sequenced fungal species, reveals a high chemical diversity in secreted metabolites.</title>
        <authorList>
            <person name="Grijseels S."/>
            <person name="Nielsen J.C."/>
            <person name="Randelovic M."/>
            <person name="Nielsen J."/>
            <person name="Nielsen K.F."/>
            <person name="Workman M."/>
            <person name="Frisvad J.C."/>
        </authorList>
    </citation>
    <scope>NUCLEOTIDE SEQUENCE [LARGE SCALE GENOMIC DNA]</scope>
    <source>
        <strain evidence="18 19">CBS 141311</strain>
    </source>
</reference>
<dbReference type="SUPFAM" id="SSF57701">
    <property type="entry name" value="Zn2/Cys6 DNA-binding domain"/>
    <property type="match status" value="1"/>
</dbReference>
<accession>A0A1F5LHD3</accession>
<dbReference type="SUPFAM" id="SSF51735">
    <property type="entry name" value="NAD(P)-binding Rossmann-fold domains"/>
    <property type="match status" value="1"/>
</dbReference>
<dbReference type="Pfam" id="PF07993">
    <property type="entry name" value="NAD_binding_4"/>
    <property type="match status" value="1"/>
</dbReference>
<evidence type="ECO:0000256" key="8">
    <source>
        <dbReference type="ARBA" id="ARBA00022777"/>
    </source>
</evidence>
<dbReference type="GO" id="GO:0046316">
    <property type="term" value="F:gluconokinase activity"/>
    <property type="evidence" value="ECO:0007669"/>
    <property type="project" value="UniProtKB-EC"/>
</dbReference>
<dbReference type="InterPro" id="IPR006001">
    <property type="entry name" value="Therm_gnt_kin"/>
</dbReference>
<dbReference type="STRING" id="1835702.A0A1F5LHD3"/>
<name>A0A1F5LHD3_PENAI</name>
<evidence type="ECO:0000256" key="7">
    <source>
        <dbReference type="ARBA" id="ARBA00022741"/>
    </source>
</evidence>
<dbReference type="EMBL" id="LXJU01000010">
    <property type="protein sequence ID" value="OGE52618.1"/>
    <property type="molecule type" value="Genomic_DNA"/>
</dbReference>
<dbReference type="Pfam" id="PF04082">
    <property type="entry name" value="Fungal_trans"/>
    <property type="match status" value="1"/>
</dbReference>
<evidence type="ECO:0000256" key="2">
    <source>
        <dbReference type="ARBA" id="ARBA00004875"/>
    </source>
</evidence>
<sequence>MASDARKVRKVTRACDACKAKKKACTGTLPCGPCAQRRLSCTYNAAYNRGVAVSPLSSGHQRERPSSASSNADINQTQTIGKSRYQQSPSESWDQPPSAHISPAPAFAHTAPGTPADPPNEPEPSNIPPQYWGPTSAHSFLGRVVRDLPSTPSKTLAQQRDQGTSSSVSIFSFGDRIIPNGLAEFGWPGRRTADILVRRYFDFASPTYRVLHQPTVELLVHDLFRGGNVARKTSLAAASRATLLLIFSIATMFQPDSEGHITDADTSGWQTSETYYTQADFLLSHETGAPSLASVQARFLMVLYLLSSSRAHKAWFTFGTTVQLMMALGYHSKRPRLGTDEEDLIQKECQRRVLWCSYTLDKYLSVILGRPRLWQDEDLDEDLPARINDQDLGRHKKRISKRDCLMDAPVFHTVLARILTQAAKEPYVVTGVSTKAQIDIIRLFCGRVAEWQAELPAFLSGIIQPDSLVPGLRRQLTVLQLARYHALIFITRPLLLRNYGQTWPECEASCQYYLSLCLTAARDAIELILAFVQEKQLFQSFWYSQYIAFNALSIIYLYLIQVQRGRISPVNLRFVSSQDVPFDSPLDESTLYRLSETAQAHLADATVRNAPPWRYSIILQGLRRELTKSYPSAPSHYDIYPDNHSSQHGTNIDLDTSPSTAHQRDMIAFAQAEQNGSAMQEILSRQEDDGAGGVPGLDNNAQLFLLDPQTEILLDNLATDEDLVLDFWPQFDSLPIFSTVARTPGNWVPEALPESLSYAQKMGYAQSKLVTEHIINRAAHQTGMTAHVLRVGQVISDTVHGIWNATEAIPMLLQTAETIHALPQLEDIVSWTPVDIIANSVIDLTLAPNAGEVVNVTNPTLGHWTRDLLPLLRQSGLEFEELKPREWLNRLRNSNPDPKENPPIKLVEFFASKYDQDRPSRVLLYSTQQVQAAAPALRQAGGLTAELVARFIKYFRTQCWTDTSVSSLSARYRKVIFLTGPCGCGKSTAAQALAQRFDIPIIEGDNLHSHLSRQKMANNIPLEDSDRWDWFVHIRGALMDRLQNGTAPPIAVTCSALRTVYSDELRKLPRLLDFPVTITFLALSISDEVQLKERLNARSAAENHYMHSTMVESQLAVQEPPTRLESDVIELDSCQSKDRMIKAVEETVQQILGLQF</sequence>
<dbReference type="InterPro" id="IPR001138">
    <property type="entry name" value="Zn2Cys6_DnaBD"/>
</dbReference>
<proteinExistence type="inferred from homology"/>
<evidence type="ECO:0000256" key="5">
    <source>
        <dbReference type="ARBA" id="ARBA00022679"/>
    </source>
</evidence>
<evidence type="ECO:0000256" key="13">
    <source>
        <dbReference type="ARBA" id="ARBA00023242"/>
    </source>
</evidence>
<keyword evidence="19" id="KW-1185">Reference proteome</keyword>
<feature type="compositionally biased region" description="Pro residues" evidence="16">
    <location>
        <begin position="115"/>
        <end position="127"/>
    </location>
</feature>